<evidence type="ECO:0000256" key="7">
    <source>
        <dbReference type="PROSITE-ProRule" id="PRU00027"/>
    </source>
</evidence>
<dbReference type="AlphaFoldDB" id="A0AAE1JAF9"/>
<protein>
    <recommendedName>
        <fullName evidence="9">BED-type domain-containing protein</fullName>
    </recommendedName>
</protein>
<name>A0AAE1JAF9_9FABA</name>
<comment type="subcellular location">
    <subcellularLocation>
        <location evidence="1">Nucleus</location>
    </subcellularLocation>
</comment>
<feature type="region of interest" description="Disordered" evidence="8">
    <location>
        <begin position="1"/>
        <end position="52"/>
    </location>
</feature>
<feature type="compositionally biased region" description="Basic and acidic residues" evidence="8">
    <location>
        <begin position="130"/>
        <end position="142"/>
    </location>
</feature>
<evidence type="ECO:0000256" key="5">
    <source>
        <dbReference type="ARBA" id="ARBA00023125"/>
    </source>
</evidence>
<dbReference type="GO" id="GO:0005634">
    <property type="term" value="C:nucleus"/>
    <property type="evidence" value="ECO:0007669"/>
    <property type="project" value="UniProtKB-SubCell"/>
</dbReference>
<evidence type="ECO:0000256" key="4">
    <source>
        <dbReference type="ARBA" id="ARBA00022833"/>
    </source>
</evidence>
<dbReference type="Proteomes" id="UP001293593">
    <property type="component" value="Unassembled WGS sequence"/>
</dbReference>
<evidence type="ECO:0000259" key="9">
    <source>
        <dbReference type="PROSITE" id="PS50808"/>
    </source>
</evidence>
<reference evidence="10" key="1">
    <citation type="submission" date="2023-10" db="EMBL/GenBank/DDBJ databases">
        <title>Chromosome-level genome of the transformable northern wattle, Acacia crassicarpa.</title>
        <authorList>
            <person name="Massaro I."/>
            <person name="Sinha N.R."/>
            <person name="Poethig S."/>
            <person name="Leichty A.R."/>
        </authorList>
    </citation>
    <scope>NUCLEOTIDE SEQUENCE</scope>
    <source>
        <strain evidence="10">Acra3RX</strain>
        <tissue evidence="10">Leaf</tissue>
    </source>
</reference>
<dbReference type="InterPro" id="IPR003656">
    <property type="entry name" value="Znf_BED"/>
</dbReference>
<sequence length="653" mass="74450">MASTGSGSGSSSAAVQSNSTPSIPVPAGGSGTSSRTFKNAPGSRTDVAWKHGTSVDGGTSKIKCNYCQRIIQGGVYRLKHHLACTQKDVGICKSVPEAVQKEMWDIVCGLQKRLNKKSSIDDEDEVVQGGEKRSRDEDKESSKNIFKKRGASTQPTINNIFKQSLREGACEKIASFFYNNAIPFNVARSVEFQEMFEMVARHGIGFKPPSYHEIREKYLKKQYMETMQSIEKHKVFWKDMGCSIMTDGWTDKRRRTLINFLVNSPKGSVFLKSIDASHISKTAEKIFHMIDEVVEEVGEENVVQVVTDNAANYKAAGALLMEKRKRLYWTPCAAHCIDLMLEDFEKKLPVHHETIAKGKKITTFIYSRTSLISMLQFHTKGRDLVRPGKTRFATSYLTLGCLNDNKGPLIRMFTSEQWTSSKFAKTKDGKYIAYVVMDREFWRNVVTCLKSAYPLIKVLRLVDSDEKPAMGFIYDEMIQAKDKIQKAFNGVERSYQPLCDIIDARWDNQLMRPLHAAGYFLNPQIQYRLGFRAEPEVKNGLYQCLERLVVSAEERRKIDDQMDDFKLQLGRFNSELAQGGIYTKSPTQWWESYGFEHPEVQRFAIRILSLTCSSSGCERNWSTFEMVHSKRRNRLKQQNMNDVVFVMTNSKLV</sequence>
<dbReference type="InterPro" id="IPR012337">
    <property type="entry name" value="RNaseH-like_sf"/>
</dbReference>
<keyword evidence="4" id="KW-0862">Zinc</keyword>
<dbReference type="Pfam" id="PF05699">
    <property type="entry name" value="Dimer_Tnp_hAT"/>
    <property type="match status" value="1"/>
</dbReference>
<dbReference type="PROSITE" id="PS50808">
    <property type="entry name" value="ZF_BED"/>
    <property type="match status" value="1"/>
</dbReference>
<dbReference type="InterPro" id="IPR007021">
    <property type="entry name" value="DUF659"/>
</dbReference>
<proteinExistence type="predicted"/>
<keyword evidence="6" id="KW-0539">Nucleus</keyword>
<gene>
    <name evidence="10" type="ORF">QN277_026976</name>
</gene>
<keyword evidence="2" id="KW-0479">Metal-binding</keyword>
<feature type="region of interest" description="Disordered" evidence="8">
    <location>
        <begin position="119"/>
        <end position="149"/>
    </location>
</feature>
<keyword evidence="11" id="KW-1185">Reference proteome</keyword>
<feature type="domain" description="BED-type" evidence="9">
    <location>
        <begin position="43"/>
        <end position="99"/>
    </location>
</feature>
<feature type="compositionally biased region" description="Low complexity" evidence="8">
    <location>
        <begin position="1"/>
        <end position="22"/>
    </location>
</feature>
<dbReference type="GO" id="GO:0003677">
    <property type="term" value="F:DNA binding"/>
    <property type="evidence" value="ECO:0007669"/>
    <property type="project" value="UniProtKB-KW"/>
</dbReference>
<dbReference type="EMBL" id="JAWXYG010000008">
    <property type="protein sequence ID" value="KAK4265998.1"/>
    <property type="molecule type" value="Genomic_DNA"/>
</dbReference>
<keyword evidence="5" id="KW-0238">DNA-binding</keyword>
<comment type="caution">
    <text evidence="10">The sequence shown here is derived from an EMBL/GenBank/DDBJ whole genome shotgun (WGS) entry which is preliminary data.</text>
</comment>
<evidence type="ECO:0000313" key="10">
    <source>
        <dbReference type="EMBL" id="KAK4265998.1"/>
    </source>
</evidence>
<dbReference type="PANTHER" id="PTHR32166">
    <property type="entry name" value="OSJNBA0013A04.12 PROTEIN"/>
    <property type="match status" value="1"/>
</dbReference>
<dbReference type="GO" id="GO:0046983">
    <property type="term" value="F:protein dimerization activity"/>
    <property type="evidence" value="ECO:0007669"/>
    <property type="project" value="InterPro"/>
</dbReference>
<dbReference type="Pfam" id="PF04937">
    <property type="entry name" value="DUF659"/>
    <property type="match status" value="1"/>
</dbReference>
<dbReference type="Pfam" id="PF02892">
    <property type="entry name" value="zf-BED"/>
    <property type="match status" value="1"/>
</dbReference>
<keyword evidence="3 7" id="KW-0863">Zinc-finger</keyword>
<dbReference type="GO" id="GO:0008270">
    <property type="term" value="F:zinc ion binding"/>
    <property type="evidence" value="ECO:0007669"/>
    <property type="project" value="UniProtKB-KW"/>
</dbReference>
<evidence type="ECO:0000256" key="6">
    <source>
        <dbReference type="ARBA" id="ARBA00023242"/>
    </source>
</evidence>
<accession>A0AAE1JAF9</accession>
<dbReference type="SUPFAM" id="SSF53098">
    <property type="entry name" value="Ribonuclease H-like"/>
    <property type="match status" value="1"/>
</dbReference>
<evidence type="ECO:0000256" key="3">
    <source>
        <dbReference type="ARBA" id="ARBA00022771"/>
    </source>
</evidence>
<evidence type="ECO:0000256" key="2">
    <source>
        <dbReference type="ARBA" id="ARBA00022723"/>
    </source>
</evidence>
<organism evidence="10 11">
    <name type="scientific">Acacia crassicarpa</name>
    <name type="common">northern wattle</name>
    <dbReference type="NCBI Taxonomy" id="499986"/>
    <lineage>
        <taxon>Eukaryota</taxon>
        <taxon>Viridiplantae</taxon>
        <taxon>Streptophyta</taxon>
        <taxon>Embryophyta</taxon>
        <taxon>Tracheophyta</taxon>
        <taxon>Spermatophyta</taxon>
        <taxon>Magnoliopsida</taxon>
        <taxon>eudicotyledons</taxon>
        <taxon>Gunneridae</taxon>
        <taxon>Pentapetalae</taxon>
        <taxon>rosids</taxon>
        <taxon>fabids</taxon>
        <taxon>Fabales</taxon>
        <taxon>Fabaceae</taxon>
        <taxon>Caesalpinioideae</taxon>
        <taxon>mimosoid clade</taxon>
        <taxon>Acacieae</taxon>
        <taxon>Acacia</taxon>
    </lineage>
</organism>
<evidence type="ECO:0000256" key="1">
    <source>
        <dbReference type="ARBA" id="ARBA00004123"/>
    </source>
</evidence>
<dbReference type="InterPro" id="IPR008906">
    <property type="entry name" value="HATC_C_dom"/>
</dbReference>
<dbReference type="PANTHER" id="PTHR32166:SF122">
    <property type="entry name" value="OS09G0499600 PROTEIN"/>
    <property type="match status" value="1"/>
</dbReference>
<evidence type="ECO:0000256" key="8">
    <source>
        <dbReference type="SAM" id="MobiDB-lite"/>
    </source>
</evidence>
<evidence type="ECO:0000313" key="11">
    <source>
        <dbReference type="Proteomes" id="UP001293593"/>
    </source>
</evidence>